<evidence type="ECO:0000313" key="2">
    <source>
        <dbReference type="Proteomes" id="UP000269019"/>
    </source>
</evidence>
<accession>A0A3G6J5I0</accession>
<dbReference type="EMBL" id="CP033896">
    <property type="protein sequence ID" value="AZA13189.1"/>
    <property type="molecule type" value="Genomic_DNA"/>
</dbReference>
<gene>
    <name evidence="1" type="ORF">CCHOA_03900</name>
</gene>
<keyword evidence="2" id="KW-1185">Reference proteome</keyword>
<protein>
    <submittedName>
        <fullName evidence="1">Uncharacterized protein</fullName>
    </submittedName>
</protein>
<reference evidence="1 2" key="1">
    <citation type="submission" date="2018-11" db="EMBL/GenBank/DDBJ databases">
        <authorList>
            <person name="Kleinhagauer T."/>
            <person name="Glaeser S.P."/>
            <person name="Spergser J."/>
            <person name="Ruckert C."/>
            <person name="Kaempfer P."/>
            <person name="Busse H.-J."/>
        </authorList>
    </citation>
    <scope>NUCLEOTIDE SEQUENCE [LARGE SCALE GENOMIC DNA]</scope>
    <source>
        <strain evidence="1 2">200CH</strain>
    </source>
</reference>
<sequence length="57" mass="5735">MAAGICVLSAQIGVGEATRGALLGTFVSPGWAAAGGSAGSTPNYCVIDKTNRSVWHR</sequence>
<organism evidence="1 2">
    <name type="scientific">Corynebacterium choanae</name>
    <dbReference type="NCBI Taxonomy" id="1862358"/>
    <lineage>
        <taxon>Bacteria</taxon>
        <taxon>Bacillati</taxon>
        <taxon>Actinomycetota</taxon>
        <taxon>Actinomycetes</taxon>
        <taxon>Mycobacteriales</taxon>
        <taxon>Corynebacteriaceae</taxon>
        <taxon>Corynebacterium</taxon>
    </lineage>
</organism>
<dbReference type="KEGG" id="ccho:CCHOA_03900"/>
<dbReference type="Proteomes" id="UP000269019">
    <property type="component" value="Chromosome"/>
</dbReference>
<dbReference type="AlphaFoldDB" id="A0A3G6J5I0"/>
<name>A0A3G6J5I0_9CORY</name>
<evidence type="ECO:0000313" key="1">
    <source>
        <dbReference type="EMBL" id="AZA13189.1"/>
    </source>
</evidence>
<proteinExistence type="predicted"/>